<dbReference type="EC" id="3.5.4.3" evidence="4"/>
<sequence length="560" mass="60241">MAAYTLFYGTFVHLPRATPSTTKHELSIHHGALWVSVQDGRIEGFDWSVASEDDLVALMRKRGWSVDGVSGTKVTLVKARADQNEFFFPGFVDTHIHAPQYPNSGVFGSSTLLDWLNTYTFPLEASFGGSGGSSSDVAPPRAHAAYKQVIQRTLANGTTCASYFATIHVPATNLLATLCHQLGQRALVGRVCMDNPAFCPDYYHDEDAAATVTATEATIAHIQALPDPDRSTSTPLVQPIITPRFAPTCTSECMTGLAHLAQSHNPPLHIQTHISENTNEIALVRELFPVHEKYAVVYDAHALLTPRTILAHAVHLTPAEIALVRTRGAKVAHCPASNSALGSGICPVRTLLDRGITVGLGTDVSGGYSVSILEAVRSACLVSRLLPHMPPSSNTDTDTDKSPVLTVEEALYLGTRGGAAVVDMADEIGGFDEGMFFDAQLVRLGENVEPSSSSSSSLSPFPCRLKATSPSPSKDKGPVDIFGWEGPVERVHKWVWNGDDRNVRSVWVRGRMVHSLESETETDGGAVFRALDGGRGKWADWLLAGLGVLGVVGVFWARRG</sequence>
<evidence type="ECO:0000256" key="13">
    <source>
        <dbReference type="SAM" id="Phobius"/>
    </source>
</evidence>
<reference evidence="16" key="1">
    <citation type="submission" date="2017-12" db="EMBL/GenBank/DDBJ databases">
        <authorList>
            <consortium name="DOE Joint Genome Institute"/>
            <person name="Mondo S.J."/>
            <person name="Kjaerbolling I."/>
            <person name="Vesth T.C."/>
            <person name="Frisvad J.C."/>
            <person name="Nybo J.L."/>
            <person name="Theobald S."/>
            <person name="Kuo A."/>
            <person name="Bowyer P."/>
            <person name="Matsuda Y."/>
            <person name="Lyhne E.K."/>
            <person name="Kogle M.E."/>
            <person name="Clum A."/>
            <person name="Lipzen A."/>
            <person name="Salamov A."/>
            <person name="Ngan C.Y."/>
            <person name="Daum C."/>
            <person name="Chiniquy J."/>
            <person name="Barry K."/>
            <person name="LaButti K."/>
            <person name="Haridas S."/>
            <person name="Simmons B.A."/>
            <person name="Magnuson J.K."/>
            <person name="Mortensen U.H."/>
            <person name="Larsen T.O."/>
            <person name="Grigoriev I.V."/>
            <person name="Baker S.E."/>
            <person name="Andersen M.R."/>
            <person name="Nordberg H.P."/>
            <person name="Cantor M.N."/>
            <person name="Hua S.X."/>
        </authorList>
    </citation>
    <scope>NUCLEOTIDE SEQUENCE [LARGE SCALE GENOMIC DNA]</scope>
    <source>
        <strain evidence="16">IBT 19404</strain>
    </source>
</reference>
<comment type="cofactor">
    <cofactor evidence="1">
        <name>Zn(2+)</name>
        <dbReference type="ChEBI" id="CHEBI:29105"/>
    </cofactor>
</comment>
<dbReference type="FunFam" id="3.20.20.140:FF:000022">
    <property type="entry name" value="Guanine deaminase"/>
    <property type="match status" value="1"/>
</dbReference>
<evidence type="ECO:0000256" key="5">
    <source>
        <dbReference type="ARBA" id="ARBA00022723"/>
    </source>
</evidence>
<name>A0A2J5HQF9_9EURO</name>
<accession>A0A2J5HQF9</accession>
<evidence type="ECO:0000256" key="2">
    <source>
        <dbReference type="ARBA" id="ARBA00004984"/>
    </source>
</evidence>
<dbReference type="GO" id="GO:0046098">
    <property type="term" value="P:guanine metabolic process"/>
    <property type="evidence" value="ECO:0007669"/>
    <property type="project" value="TreeGrafter"/>
</dbReference>
<feature type="region of interest" description="Disordered" evidence="12">
    <location>
        <begin position="448"/>
        <end position="478"/>
    </location>
</feature>
<dbReference type="InterPro" id="IPR011059">
    <property type="entry name" value="Metal-dep_hydrolase_composite"/>
</dbReference>
<dbReference type="Proteomes" id="UP000235023">
    <property type="component" value="Unassembled WGS sequence"/>
</dbReference>
<evidence type="ECO:0000259" key="14">
    <source>
        <dbReference type="Pfam" id="PF01979"/>
    </source>
</evidence>
<evidence type="ECO:0000256" key="6">
    <source>
        <dbReference type="ARBA" id="ARBA00022801"/>
    </source>
</evidence>
<evidence type="ECO:0000256" key="1">
    <source>
        <dbReference type="ARBA" id="ARBA00001947"/>
    </source>
</evidence>
<organism evidence="15 16">
    <name type="scientific">Aspergillus taichungensis</name>
    <dbReference type="NCBI Taxonomy" id="482145"/>
    <lineage>
        <taxon>Eukaryota</taxon>
        <taxon>Fungi</taxon>
        <taxon>Dikarya</taxon>
        <taxon>Ascomycota</taxon>
        <taxon>Pezizomycotina</taxon>
        <taxon>Eurotiomycetes</taxon>
        <taxon>Eurotiomycetidae</taxon>
        <taxon>Eurotiales</taxon>
        <taxon>Aspergillaceae</taxon>
        <taxon>Aspergillus</taxon>
        <taxon>Aspergillus subgen. Circumdati</taxon>
    </lineage>
</organism>
<dbReference type="Gene3D" id="3.20.20.140">
    <property type="entry name" value="Metal-dependent hydrolases"/>
    <property type="match status" value="1"/>
</dbReference>
<evidence type="ECO:0000256" key="4">
    <source>
        <dbReference type="ARBA" id="ARBA00012781"/>
    </source>
</evidence>
<dbReference type="OrthoDB" id="194468at2759"/>
<proteinExistence type="inferred from homology"/>
<gene>
    <name evidence="15" type="ORF">BDW42DRAFT_173010</name>
</gene>
<evidence type="ECO:0000256" key="9">
    <source>
        <dbReference type="ARBA" id="ARBA00056079"/>
    </source>
</evidence>
<keyword evidence="13" id="KW-0472">Membrane</keyword>
<feature type="domain" description="Amidohydrolase-related" evidence="14">
    <location>
        <begin position="88"/>
        <end position="513"/>
    </location>
</feature>
<dbReference type="PANTHER" id="PTHR11271">
    <property type="entry name" value="GUANINE DEAMINASE"/>
    <property type="match status" value="1"/>
</dbReference>
<keyword evidence="5" id="KW-0479">Metal-binding</keyword>
<feature type="transmembrane region" description="Helical" evidence="13">
    <location>
        <begin position="538"/>
        <end position="557"/>
    </location>
</feature>
<evidence type="ECO:0000256" key="7">
    <source>
        <dbReference type="ARBA" id="ARBA00022833"/>
    </source>
</evidence>
<comment type="function">
    <text evidence="9">Catalyzes the hydrolytic deamination of guanine, producing xanthine and ammonia.</text>
</comment>
<evidence type="ECO:0000256" key="11">
    <source>
        <dbReference type="ARBA" id="ARBA00083147"/>
    </source>
</evidence>
<keyword evidence="7" id="KW-0862">Zinc</keyword>
<dbReference type="InterPro" id="IPR051607">
    <property type="entry name" value="Metallo-dep_hydrolases"/>
</dbReference>
<evidence type="ECO:0000256" key="10">
    <source>
        <dbReference type="ARBA" id="ARBA00069860"/>
    </source>
</evidence>
<dbReference type="GO" id="GO:0005829">
    <property type="term" value="C:cytosol"/>
    <property type="evidence" value="ECO:0007669"/>
    <property type="project" value="TreeGrafter"/>
</dbReference>
<dbReference type="AlphaFoldDB" id="A0A2J5HQF9"/>
<dbReference type="SUPFAM" id="SSF51556">
    <property type="entry name" value="Metallo-dependent hydrolases"/>
    <property type="match status" value="1"/>
</dbReference>
<evidence type="ECO:0000313" key="16">
    <source>
        <dbReference type="Proteomes" id="UP000235023"/>
    </source>
</evidence>
<keyword evidence="6 15" id="KW-0378">Hydrolase</keyword>
<evidence type="ECO:0000256" key="8">
    <source>
        <dbReference type="ARBA" id="ARBA00051148"/>
    </source>
</evidence>
<keyword evidence="16" id="KW-1185">Reference proteome</keyword>
<comment type="catalytic activity">
    <reaction evidence="8">
        <text>guanine + H2O + H(+) = xanthine + NH4(+)</text>
        <dbReference type="Rhea" id="RHEA:14665"/>
        <dbReference type="ChEBI" id="CHEBI:15377"/>
        <dbReference type="ChEBI" id="CHEBI:15378"/>
        <dbReference type="ChEBI" id="CHEBI:16235"/>
        <dbReference type="ChEBI" id="CHEBI:17712"/>
        <dbReference type="ChEBI" id="CHEBI:28938"/>
        <dbReference type="EC" id="3.5.4.3"/>
    </reaction>
</comment>
<dbReference type="GO" id="GO:0008892">
    <property type="term" value="F:guanine deaminase activity"/>
    <property type="evidence" value="ECO:0007669"/>
    <property type="project" value="UniProtKB-EC"/>
</dbReference>
<comment type="similarity">
    <text evidence="3">Belongs to the metallo-dependent hydrolases superfamily. ATZ/TRZ family.</text>
</comment>
<comment type="pathway">
    <text evidence="2">Purine metabolism; guanine degradation; xanthine from guanine: step 1/1.</text>
</comment>
<dbReference type="InterPro" id="IPR032466">
    <property type="entry name" value="Metal_Hydrolase"/>
</dbReference>
<keyword evidence="13" id="KW-1133">Transmembrane helix</keyword>
<dbReference type="InterPro" id="IPR006680">
    <property type="entry name" value="Amidohydro-rel"/>
</dbReference>
<evidence type="ECO:0000256" key="12">
    <source>
        <dbReference type="SAM" id="MobiDB-lite"/>
    </source>
</evidence>
<dbReference type="PANTHER" id="PTHR11271:SF6">
    <property type="entry name" value="GUANINE DEAMINASE"/>
    <property type="match status" value="1"/>
</dbReference>
<protein>
    <recommendedName>
        <fullName evidence="10">Probable guanine deaminase</fullName>
        <ecNumber evidence="4">3.5.4.3</ecNumber>
    </recommendedName>
    <alternativeName>
        <fullName evidence="11">Guanine aminohydrolase</fullName>
    </alternativeName>
</protein>
<evidence type="ECO:0000313" key="15">
    <source>
        <dbReference type="EMBL" id="PLN79401.1"/>
    </source>
</evidence>
<keyword evidence="13" id="KW-0812">Transmembrane</keyword>
<dbReference type="EMBL" id="KZ559561">
    <property type="protein sequence ID" value="PLN79401.1"/>
    <property type="molecule type" value="Genomic_DNA"/>
</dbReference>
<dbReference type="Pfam" id="PF01979">
    <property type="entry name" value="Amidohydro_1"/>
    <property type="match status" value="1"/>
</dbReference>
<evidence type="ECO:0000256" key="3">
    <source>
        <dbReference type="ARBA" id="ARBA00006745"/>
    </source>
</evidence>
<dbReference type="GO" id="GO:0008270">
    <property type="term" value="F:zinc ion binding"/>
    <property type="evidence" value="ECO:0007669"/>
    <property type="project" value="TreeGrafter"/>
</dbReference>
<dbReference type="Gene3D" id="2.30.40.10">
    <property type="entry name" value="Urease, subunit C, domain 1"/>
    <property type="match status" value="1"/>
</dbReference>